<proteinExistence type="predicted"/>
<evidence type="ECO:0000313" key="3">
    <source>
        <dbReference type="WBParaSite" id="BPAG_0001152001-mRNA-1"/>
    </source>
</evidence>
<evidence type="ECO:0000313" key="2">
    <source>
        <dbReference type="Proteomes" id="UP000278627"/>
    </source>
</evidence>
<dbReference type="EMBL" id="UZAD01013233">
    <property type="protein sequence ID" value="VDN92668.1"/>
    <property type="molecule type" value="Genomic_DNA"/>
</dbReference>
<accession>A0A0N4TS61</accession>
<organism evidence="3">
    <name type="scientific">Brugia pahangi</name>
    <name type="common">Filarial nematode worm</name>
    <dbReference type="NCBI Taxonomy" id="6280"/>
    <lineage>
        <taxon>Eukaryota</taxon>
        <taxon>Metazoa</taxon>
        <taxon>Ecdysozoa</taxon>
        <taxon>Nematoda</taxon>
        <taxon>Chromadorea</taxon>
        <taxon>Rhabditida</taxon>
        <taxon>Spirurina</taxon>
        <taxon>Spiruromorpha</taxon>
        <taxon>Filarioidea</taxon>
        <taxon>Onchocercidae</taxon>
        <taxon>Brugia</taxon>
    </lineage>
</organism>
<reference evidence="1 2" key="2">
    <citation type="submission" date="2018-11" db="EMBL/GenBank/DDBJ databases">
        <authorList>
            <consortium name="Pathogen Informatics"/>
        </authorList>
    </citation>
    <scope>NUCLEOTIDE SEQUENCE [LARGE SCALE GENOMIC DNA]</scope>
</reference>
<dbReference type="WBParaSite" id="BPAG_0001152001-mRNA-1">
    <property type="protein sequence ID" value="BPAG_0001152001-mRNA-1"/>
    <property type="gene ID" value="BPAG_0001152001"/>
</dbReference>
<dbReference type="Proteomes" id="UP000278627">
    <property type="component" value="Unassembled WGS sequence"/>
</dbReference>
<keyword evidence="2" id="KW-1185">Reference proteome</keyword>
<protein>
    <submittedName>
        <fullName evidence="3">Ovule protein</fullName>
    </submittedName>
</protein>
<reference evidence="3" key="1">
    <citation type="submission" date="2017-02" db="UniProtKB">
        <authorList>
            <consortium name="WormBaseParasite"/>
        </authorList>
    </citation>
    <scope>IDENTIFICATION</scope>
</reference>
<gene>
    <name evidence="1" type="ORF">BPAG_LOCUS11482</name>
</gene>
<name>A0A0N4TS61_BRUPA</name>
<dbReference type="AlphaFoldDB" id="A0A0N4TS61"/>
<evidence type="ECO:0000313" key="1">
    <source>
        <dbReference type="EMBL" id="VDN92668.1"/>
    </source>
</evidence>
<sequence>MVLIVGCESHLSQLQNTTRILQKNLKEQRRQKHHPDRVLQVVMERKLYDFSIPLDGILQIDS</sequence>